<evidence type="ECO:0000256" key="1">
    <source>
        <dbReference type="SAM" id="Coils"/>
    </source>
</evidence>
<accession>A0A371J9L9</accession>
<protein>
    <submittedName>
        <fullName evidence="3">Uncharacterized protein</fullName>
    </submittedName>
</protein>
<reference evidence="3 4" key="1">
    <citation type="journal article" date="2017" name="Genome Announc.">
        <title>Draft Genome Sequence of Romboutsia weinsteinii sp. nov. Strain CCRI-19649(T) Isolated from Surface Water.</title>
        <authorList>
            <person name="Maheux A.F."/>
            <person name="Boudreau D.K."/>
            <person name="Berube E."/>
            <person name="Boissinot M."/>
            <person name="Cantin P."/>
            <person name="Raymond F."/>
            <person name="Corbeil J."/>
            <person name="Omar R.F."/>
            <person name="Bergeron M.G."/>
        </authorList>
    </citation>
    <scope>NUCLEOTIDE SEQUENCE [LARGE SCALE GENOMIC DNA]</scope>
    <source>
        <strain evidence="3 4">CCRI-19649</strain>
    </source>
</reference>
<feature type="transmembrane region" description="Helical" evidence="2">
    <location>
        <begin position="65"/>
        <end position="84"/>
    </location>
</feature>
<comment type="caution">
    <text evidence="3">The sequence shown here is derived from an EMBL/GenBank/DDBJ whole genome shotgun (WGS) entry which is preliminary data.</text>
</comment>
<keyword evidence="4" id="KW-1185">Reference proteome</keyword>
<dbReference type="EMBL" id="NOJY02000002">
    <property type="protein sequence ID" value="RDY29376.1"/>
    <property type="molecule type" value="Genomic_DNA"/>
</dbReference>
<keyword evidence="2" id="KW-0472">Membrane</keyword>
<keyword evidence="1" id="KW-0175">Coiled coil</keyword>
<gene>
    <name evidence="3" type="ORF">CHL78_001365</name>
</gene>
<evidence type="ECO:0000313" key="3">
    <source>
        <dbReference type="EMBL" id="RDY29376.1"/>
    </source>
</evidence>
<dbReference type="Proteomes" id="UP000215694">
    <property type="component" value="Unassembled WGS sequence"/>
</dbReference>
<dbReference type="AlphaFoldDB" id="A0A371J9L9"/>
<sequence length="260" mass="29714">MTLKGIVKMKKMFKFLLGLFLISAIIALGMFVVWCVLSVIVVRFLLKSKGQYKSTKDFLGDGKNIIAIIAAVLLLVVTPIYFINSSKEYDKEQKIKQEQQAIIDQQKQEEADKKTYEKERANVLKAKSRLKKEIKNGSNVEDGVVLTDSEIEKYDIIDEEVIKFNKDVEQAIIDIQDENMAEKYKSEAKKYVKENIESSLHRMQGSTYEYNHDRTICTVTGSYKGKNIYGVNIRGEYVIDFDTSSGEMINKFIGNEKAIS</sequence>
<proteinExistence type="predicted"/>
<organism evidence="3 4">
    <name type="scientific">Romboutsia weinsteinii</name>
    <dbReference type="NCBI Taxonomy" id="2020949"/>
    <lineage>
        <taxon>Bacteria</taxon>
        <taxon>Bacillati</taxon>
        <taxon>Bacillota</taxon>
        <taxon>Clostridia</taxon>
        <taxon>Peptostreptococcales</taxon>
        <taxon>Peptostreptococcaceae</taxon>
        <taxon>Romboutsia</taxon>
    </lineage>
</organism>
<evidence type="ECO:0000313" key="4">
    <source>
        <dbReference type="Proteomes" id="UP000215694"/>
    </source>
</evidence>
<keyword evidence="2" id="KW-1133">Transmembrane helix</keyword>
<keyword evidence="2" id="KW-0812">Transmembrane</keyword>
<feature type="coiled-coil region" evidence="1">
    <location>
        <begin position="89"/>
        <end position="133"/>
    </location>
</feature>
<feature type="transmembrane region" description="Helical" evidence="2">
    <location>
        <begin position="12"/>
        <end position="45"/>
    </location>
</feature>
<name>A0A371J9L9_9FIRM</name>
<evidence type="ECO:0000256" key="2">
    <source>
        <dbReference type="SAM" id="Phobius"/>
    </source>
</evidence>